<dbReference type="InterPro" id="IPR058497">
    <property type="entry name" value="DUF8184"/>
</dbReference>
<gene>
    <name evidence="1" type="ORF">KE626_12200</name>
</gene>
<organism evidence="1 2">
    <name type="scientific">Chitinophaga hostae</name>
    <dbReference type="NCBI Taxonomy" id="2831022"/>
    <lineage>
        <taxon>Bacteria</taxon>
        <taxon>Pseudomonadati</taxon>
        <taxon>Bacteroidota</taxon>
        <taxon>Chitinophagia</taxon>
        <taxon>Chitinophagales</taxon>
        <taxon>Chitinophagaceae</taxon>
        <taxon>Chitinophaga</taxon>
    </lineage>
</organism>
<evidence type="ECO:0000313" key="2">
    <source>
        <dbReference type="Proteomes" id="UP000676386"/>
    </source>
</evidence>
<reference evidence="1 2" key="1">
    <citation type="submission" date="2021-04" db="EMBL/GenBank/DDBJ databases">
        <title>Chitinophaga sp. nov., isolated from the rhizosphere soil.</title>
        <authorList>
            <person name="He S."/>
        </authorList>
    </citation>
    <scope>NUCLEOTIDE SEQUENCE [LARGE SCALE GENOMIC DNA]</scope>
    <source>
        <strain evidence="1 2">2R12</strain>
    </source>
</reference>
<dbReference type="Proteomes" id="UP000676386">
    <property type="component" value="Unassembled WGS sequence"/>
</dbReference>
<name>A0ABS5IYM7_9BACT</name>
<evidence type="ECO:0000313" key="1">
    <source>
        <dbReference type="EMBL" id="MBS0028070.1"/>
    </source>
</evidence>
<accession>A0ABS5IYM7</accession>
<dbReference type="RefSeq" id="WP_211973184.1">
    <property type="nucleotide sequence ID" value="NZ_CBFHAM010000003.1"/>
</dbReference>
<dbReference type="Pfam" id="PF26559">
    <property type="entry name" value="DUF8184"/>
    <property type="match status" value="1"/>
</dbReference>
<dbReference type="EMBL" id="JAGTXB010000005">
    <property type="protein sequence ID" value="MBS0028070.1"/>
    <property type="molecule type" value="Genomic_DNA"/>
</dbReference>
<comment type="caution">
    <text evidence="1">The sequence shown here is derived from an EMBL/GenBank/DDBJ whole genome shotgun (WGS) entry which is preliminary data.</text>
</comment>
<proteinExistence type="predicted"/>
<sequence length="202" mass="23836">MEKKVKETKSKGLIFSYDRRIEELFFISGEKLYFNKESKTFDIDQNPYGEADPRPVTNLTFGAGSFEFDTVLDNVDYHYKISSKYKADNALYEFLKENDLSNLDIVHNNDRDVVYVEYEKQRLTRIKLIKFEEGVSKDFLTIYFDPKENFLIKYPQQRRVLNGMSFNDNKLVCQIPDDELVWELQIQPVILALLKRIVESNG</sequence>
<protein>
    <submittedName>
        <fullName evidence="1">Uncharacterized protein</fullName>
    </submittedName>
</protein>
<keyword evidence="2" id="KW-1185">Reference proteome</keyword>